<feature type="transmembrane region" description="Helical" evidence="2">
    <location>
        <begin position="161"/>
        <end position="180"/>
    </location>
</feature>
<proteinExistence type="predicted"/>
<evidence type="ECO:0000313" key="3">
    <source>
        <dbReference type="EMBL" id="CAA9496381.1"/>
    </source>
</evidence>
<feature type="transmembrane region" description="Helical" evidence="2">
    <location>
        <begin position="400"/>
        <end position="421"/>
    </location>
</feature>
<feature type="transmembrane region" description="Helical" evidence="2">
    <location>
        <begin position="24"/>
        <end position="49"/>
    </location>
</feature>
<feature type="transmembrane region" description="Helical" evidence="2">
    <location>
        <begin position="281"/>
        <end position="301"/>
    </location>
</feature>
<feature type="region of interest" description="Disordered" evidence="1">
    <location>
        <begin position="455"/>
        <end position="482"/>
    </location>
</feature>
<organism evidence="3">
    <name type="scientific">uncultured Solirubrobacteraceae bacterium</name>
    <dbReference type="NCBI Taxonomy" id="1162706"/>
    <lineage>
        <taxon>Bacteria</taxon>
        <taxon>Bacillati</taxon>
        <taxon>Actinomycetota</taxon>
        <taxon>Thermoleophilia</taxon>
        <taxon>Solirubrobacterales</taxon>
        <taxon>Solirubrobacteraceae</taxon>
        <taxon>environmental samples</taxon>
    </lineage>
</organism>
<name>A0A6J4SKS8_9ACTN</name>
<dbReference type="EMBL" id="CADCVJ010000240">
    <property type="protein sequence ID" value="CAA9496381.1"/>
    <property type="molecule type" value="Genomic_DNA"/>
</dbReference>
<dbReference type="AlphaFoldDB" id="A0A6J4SKS8"/>
<feature type="transmembrane region" description="Helical" evidence="2">
    <location>
        <begin position="100"/>
        <end position="119"/>
    </location>
</feature>
<evidence type="ECO:0000256" key="1">
    <source>
        <dbReference type="SAM" id="MobiDB-lite"/>
    </source>
</evidence>
<feature type="transmembrane region" description="Helical" evidence="2">
    <location>
        <begin position="245"/>
        <end position="269"/>
    </location>
</feature>
<sequence>MLACLIAAAAAPFALQVPLRMLAVLPLVGAVTAVIAARPAAGAYLLLAATPLTTGLERGGAIPLLRPSEALLALVLGALALRGFFELLRGATVAVRLKTFDWWLLAFTMAGSVLPLLWMLARGREITQDDVLYAGYLWKYASVYLIIRATVRDVDQVRRCLAVTLGAGAVVAIIAVAHVLQVQWVHEALAGWFASDDVGEFTSDRATSTLGSSFAVADVMVFTLAAAAAWAFFEHRLIWLLLPLSALYVGGTVASGQFSAPIALAIATVTLGVMTRRLGRVLLLGVPFAVVAGFALAPVVIGRIQDFGSTAGVPSSWVGRWENLTTFFWPPLAEDLNWLTGFRVAGRVPAPESWRDWVWVESGYTWMLWSGGIVFLVVGCLFLAVGVHATAAVARERRDVVGAAAIAALTGLWVNIVLLLIDVHLTLRGAGDLLFALLALALSGVAASRAVAAGGEESGGTDAGGPASPAATAVARGPGQSA</sequence>
<accession>A0A6J4SKS8</accession>
<keyword evidence="2" id="KW-1133">Transmembrane helix</keyword>
<feature type="transmembrane region" description="Helical" evidence="2">
    <location>
        <begin position="131"/>
        <end position="149"/>
    </location>
</feature>
<feature type="transmembrane region" description="Helical" evidence="2">
    <location>
        <begin position="70"/>
        <end position="88"/>
    </location>
</feature>
<keyword evidence="2" id="KW-0812">Transmembrane</keyword>
<feature type="transmembrane region" description="Helical" evidence="2">
    <location>
        <begin position="366"/>
        <end position="388"/>
    </location>
</feature>
<keyword evidence="2" id="KW-0472">Membrane</keyword>
<reference evidence="3" key="1">
    <citation type="submission" date="2020-02" db="EMBL/GenBank/DDBJ databases">
        <authorList>
            <person name="Meier V. D."/>
        </authorList>
    </citation>
    <scope>NUCLEOTIDE SEQUENCE</scope>
    <source>
        <strain evidence="3">AVDCRST_MAG38</strain>
    </source>
</reference>
<feature type="transmembrane region" description="Helical" evidence="2">
    <location>
        <begin position="433"/>
        <end position="452"/>
    </location>
</feature>
<gene>
    <name evidence="3" type="ORF">AVDCRST_MAG38-2947</name>
</gene>
<evidence type="ECO:0000256" key="2">
    <source>
        <dbReference type="SAM" id="Phobius"/>
    </source>
</evidence>
<protein>
    <submittedName>
        <fullName evidence="3">Uncharacterized protein</fullName>
    </submittedName>
</protein>
<feature type="transmembrane region" description="Helical" evidence="2">
    <location>
        <begin position="214"/>
        <end position="233"/>
    </location>
</feature>